<dbReference type="OrthoDB" id="10442976at2759"/>
<keyword evidence="2" id="KW-1185">Reference proteome</keyword>
<dbReference type="EMBL" id="VYZN01000016">
    <property type="protein sequence ID" value="KAE9538477.1"/>
    <property type="molecule type" value="Genomic_DNA"/>
</dbReference>
<evidence type="ECO:0000313" key="2">
    <source>
        <dbReference type="Proteomes" id="UP000475862"/>
    </source>
</evidence>
<evidence type="ECO:0000313" key="1">
    <source>
        <dbReference type="EMBL" id="KAE9538477.1"/>
    </source>
</evidence>
<comment type="caution">
    <text evidence="1">The sequence shown here is derived from an EMBL/GenBank/DDBJ whole genome shotgun (WGS) entry which is preliminary data.</text>
</comment>
<organism evidence="1 2">
    <name type="scientific">Aphis glycines</name>
    <name type="common">Soybean aphid</name>
    <dbReference type="NCBI Taxonomy" id="307491"/>
    <lineage>
        <taxon>Eukaryota</taxon>
        <taxon>Metazoa</taxon>
        <taxon>Ecdysozoa</taxon>
        <taxon>Arthropoda</taxon>
        <taxon>Hexapoda</taxon>
        <taxon>Insecta</taxon>
        <taxon>Pterygota</taxon>
        <taxon>Neoptera</taxon>
        <taxon>Paraneoptera</taxon>
        <taxon>Hemiptera</taxon>
        <taxon>Sternorrhyncha</taxon>
        <taxon>Aphidomorpha</taxon>
        <taxon>Aphidoidea</taxon>
        <taxon>Aphididae</taxon>
        <taxon>Aphidini</taxon>
        <taxon>Aphis</taxon>
        <taxon>Aphis</taxon>
    </lineage>
</organism>
<dbReference type="Proteomes" id="UP000475862">
    <property type="component" value="Unassembled WGS sequence"/>
</dbReference>
<name>A0A6G0TVJ1_APHGL</name>
<gene>
    <name evidence="1" type="ORF">AGLY_005576</name>
</gene>
<dbReference type="AlphaFoldDB" id="A0A6G0TVJ1"/>
<proteinExistence type="predicted"/>
<accession>A0A6G0TVJ1</accession>
<protein>
    <submittedName>
        <fullName evidence="1">Uncharacterized protein</fullName>
    </submittedName>
</protein>
<sequence>MMLDHSDDNLKQKCIENILYLLFLPKKMLPRKFQNKIGSSCKFLVILCFVFFLKNNKCFIFAFFQTSGVVSDVKFSKNREKQKKNYGKTGIFTQNQFSTGSIFLYGCNSKTNHCKYLKFSPNVYVSVIYIQPLKFSIFMRIFFFEVSFKFLRNLSKTRKFAKKTRSIIIGKILSAFEF</sequence>
<reference evidence="1 2" key="1">
    <citation type="submission" date="2019-08" db="EMBL/GenBank/DDBJ databases">
        <title>The genome of the soybean aphid Biotype 1, its phylome, world population structure and adaptation to the North American continent.</title>
        <authorList>
            <person name="Giordano R."/>
            <person name="Donthu R.K."/>
            <person name="Hernandez A.G."/>
            <person name="Wright C.L."/>
            <person name="Zimin A.V."/>
        </authorList>
    </citation>
    <scope>NUCLEOTIDE SEQUENCE [LARGE SCALE GENOMIC DNA]</scope>
    <source>
        <tissue evidence="1">Whole aphids</tissue>
    </source>
</reference>